<dbReference type="RefSeq" id="XP_014672816.1">
    <property type="nucleotide sequence ID" value="XM_014817330.1"/>
</dbReference>
<evidence type="ECO:0000256" key="5">
    <source>
        <dbReference type="ARBA" id="ARBA00023004"/>
    </source>
</evidence>
<evidence type="ECO:0000256" key="3">
    <source>
        <dbReference type="ARBA" id="ARBA00022621"/>
    </source>
</evidence>
<evidence type="ECO:0000256" key="4">
    <source>
        <dbReference type="ARBA" id="ARBA00022723"/>
    </source>
</evidence>
<keyword evidence="3 6" id="KW-0561">Oxygen transport</keyword>
<keyword evidence="8" id="KW-1185">Reference proteome</keyword>
<sequence length="205" mass="23202">MGASCSSSAVKVTEKQNQCLVSEQERKLIRRSWRYLTNHYDLTELGCEVFLAIFELNPEVKKMFPCRDVEGEELLKNPDFKGHASRFMQAVGAAVDHLDNLQLELEPLLCTLGKTHTNYKDLGFAPDFFDEFTAAIIQTWQRKLGKRFAADVCAAWLNMLSFVAACMKCGYRKTATTIGYENCHENVQLNSKQVFNAGMVNLGRT</sequence>
<dbReference type="RefSeq" id="XP_014672822.1">
    <property type="nucleotide sequence ID" value="XM_014817336.1"/>
</dbReference>
<dbReference type="PROSITE" id="PS01033">
    <property type="entry name" value="GLOBIN"/>
    <property type="match status" value="1"/>
</dbReference>
<dbReference type="SUPFAM" id="SSF46458">
    <property type="entry name" value="Globin-like"/>
    <property type="match status" value="1"/>
</dbReference>
<dbReference type="CDD" id="cd01040">
    <property type="entry name" value="Mb-like"/>
    <property type="match status" value="1"/>
</dbReference>
<evidence type="ECO:0000256" key="2">
    <source>
        <dbReference type="ARBA" id="ARBA00022617"/>
    </source>
</evidence>
<keyword evidence="5" id="KW-0408">Iron</keyword>
<name>A0ABM1EKU5_PRICU</name>
<dbReference type="InterPro" id="IPR009050">
    <property type="entry name" value="Globin-like_sf"/>
</dbReference>
<evidence type="ECO:0000313" key="8">
    <source>
        <dbReference type="Proteomes" id="UP000695022"/>
    </source>
</evidence>
<dbReference type="Proteomes" id="UP000695022">
    <property type="component" value="Unplaced"/>
</dbReference>
<keyword evidence="2 6" id="KW-0349">Heme</keyword>
<dbReference type="InterPro" id="IPR044399">
    <property type="entry name" value="Mb-like_M"/>
</dbReference>
<evidence type="ECO:0000256" key="1">
    <source>
        <dbReference type="ARBA" id="ARBA00022448"/>
    </source>
</evidence>
<organism evidence="8 9">
    <name type="scientific">Priapulus caudatus</name>
    <name type="common">Priapulid worm</name>
    <dbReference type="NCBI Taxonomy" id="37621"/>
    <lineage>
        <taxon>Eukaryota</taxon>
        <taxon>Metazoa</taxon>
        <taxon>Ecdysozoa</taxon>
        <taxon>Scalidophora</taxon>
        <taxon>Priapulida</taxon>
        <taxon>Priapulimorpha</taxon>
        <taxon>Priapulimorphida</taxon>
        <taxon>Priapulidae</taxon>
        <taxon>Priapulus</taxon>
    </lineage>
</organism>
<evidence type="ECO:0000259" key="7">
    <source>
        <dbReference type="PROSITE" id="PS01033"/>
    </source>
</evidence>
<dbReference type="InterPro" id="IPR012292">
    <property type="entry name" value="Globin/Proto"/>
</dbReference>
<dbReference type="InterPro" id="IPR050532">
    <property type="entry name" value="Globin-like_OT"/>
</dbReference>
<dbReference type="InterPro" id="IPR000971">
    <property type="entry name" value="Globin"/>
</dbReference>
<reference evidence="9 10" key="1">
    <citation type="submission" date="2025-05" db="UniProtKB">
        <authorList>
            <consortium name="RefSeq"/>
        </authorList>
    </citation>
    <scope>IDENTIFICATION</scope>
</reference>
<keyword evidence="4" id="KW-0479">Metal-binding</keyword>
<dbReference type="Pfam" id="PF00042">
    <property type="entry name" value="Globin"/>
    <property type="match status" value="1"/>
</dbReference>
<evidence type="ECO:0000256" key="6">
    <source>
        <dbReference type="RuleBase" id="RU000356"/>
    </source>
</evidence>
<dbReference type="Gene3D" id="1.10.490.10">
    <property type="entry name" value="Globins"/>
    <property type="match status" value="1"/>
</dbReference>
<keyword evidence="1 6" id="KW-0813">Transport</keyword>
<dbReference type="PANTHER" id="PTHR46458:SF1">
    <property type="entry name" value="GEO09476P1"/>
    <property type="match status" value="1"/>
</dbReference>
<dbReference type="GeneID" id="106813237"/>
<proteinExistence type="inferred from homology"/>
<feature type="domain" description="Globin" evidence="7">
    <location>
        <begin position="20"/>
        <end position="172"/>
    </location>
</feature>
<comment type="similarity">
    <text evidence="6">Belongs to the globin family.</text>
</comment>
<dbReference type="PANTHER" id="PTHR46458">
    <property type="entry name" value="BLR2807 PROTEIN"/>
    <property type="match status" value="1"/>
</dbReference>
<gene>
    <name evidence="9 10" type="primary">LOC106813237</name>
</gene>
<evidence type="ECO:0000313" key="9">
    <source>
        <dbReference type="RefSeq" id="XP_014672816.1"/>
    </source>
</evidence>
<accession>A0ABM1EKU5</accession>
<evidence type="ECO:0000313" key="10">
    <source>
        <dbReference type="RefSeq" id="XP_014672822.1"/>
    </source>
</evidence>
<protein>
    <submittedName>
        <fullName evidence="9 10">Hemoglobin subunit mu-like</fullName>
    </submittedName>
</protein>